<dbReference type="PANTHER" id="PTHR30055:SF223">
    <property type="entry name" value="HTH-TYPE TRANSCRIPTIONAL REGULATOR UIDR"/>
    <property type="match status" value="1"/>
</dbReference>
<dbReference type="EMBL" id="CP012670">
    <property type="protein sequence ID" value="AUX23905.1"/>
    <property type="molecule type" value="Genomic_DNA"/>
</dbReference>
<dbReference type="PANTHER" id="PTHR30055">
    <property type="entry name" value="HTH-TYPE TRANSCRIPTIONAL REGULATOR RUTR"/>
    <property type="match status" value="1"/>
</dbReference>
<dbReference type="GO" id="GO:0003700">
    <property type="term" value="F:DNA-binding transcription factor activity"/>
    <property type="evidence" value="ECO:0007669"/>
    <property type="project" value="TreeGrafter"/>
</dbReference>
<dbReference type="Gene3D" id="1.10.10.60">
    <property type="entry name" value="Homeodomain-like"/>
    <property type="match status" value="1"/>
</dbReference>
<evidence type="ECO:0000256" key="4">
    <source>
        <dbReference type="SAM" id="Phobius"/>
    </source>
</evidence>
<evidence type="ECO:0000256" key="2">
    <source>
        <dbReference type="PROSITE-ProRule" id="PRU00335"/>
    </source>
</evidence>
<keyword evidence="4" id="KW-0812">Transmembrane</keyword>
<evidence type="ECO:0000313" key="6">
    <source>
        <dbReference type="EMBL" id="AUX23905.1"/>
    </source>
</evidence>
<evidence type="ECO:0000256" key="1">
    <source>
        <dbReference type="ARBA" id="ARBA00023125"/>
    </source>
</evidence>
<dbReference type="GO" id="GO:0000976">
    <property type="term" value="F:transcription cis-regulatory region binding"/>
    <property type="evidence" value="ECO:0007669"/>
    <property type="project" value="TreeGrafter"/>
</dbReference>
<reference evidence="6 7" key="1">
    <citation type="submission" date="2015-09" db="EMBL/GenBank/DDBJ databases">
        <title>Sorangium comparison.</title>
        <authorList>
            <person name="Zaburannyi N."/>
            <person name="Bunk B."/>
            <person name="Overmann J."/>
            <person name="Mueller R."/>
        </authorList>
    </citation>
    <scope>NUCLEOTIDE SEQUENCE [LARGE SCALE GENOMIC DNA]</scope>
    <source>
        <strain evidence="6 7">So ceGT47</strain>
    </source>
</reference>
<sequence>MNAFGEKRPPRPARKRDAQKEETRARILEVARAHFERDGFDGASVRAIAAGAGVAAGTVLLHFEDKRDLLHAALFDDLEAMIERALAARGRGRLEARLRALARPFFAYYAARPALSKTLLREALLADSPWRERFTAQVARVHGRIVGLAEEARARGEIAADTDAALLGAAFFSFYYFALIGWVQGALADPEPLFERLLSEHMRGVARGAARRRRRPDDDDIP</sequence>
<gene>
    <name evidence="6" type="primary">tetR</name>
    <name evidence="6" type="ORF">SOCEGT47_044350</name>
</gene>
<protein>
    <submittedName>
        <fullName evidence="6">TetR family transcriptional regulator</fullName>
    </submittedName>
</protein>
<evidence type="ECO:0000256" key="3">
    <source>
        <dbReference type="SAM" id="MobiDB-lite"/>
    </source>
</evidence>
<name>A0A4P2Q3K4_SORCE</name>
<evidence type="ECO:0000313" key="7">
    <source>
        <dbReference type="Proteomes" id="UP000295781"/>
    </source>
</evidence>
<keyword evidence="1 2" id="KW-0238">DNA-binding</keyword>
<dbReference type="PRINTS" id="PR00455">
    <property type="entry name" value="HTHTETR"/>
</dbReference>
<accession>A0A4P2Q3K4</accession>
<dbReference type="Gene3D" id="1.10.357.10">
    <property type="entry name" value="Tetracycline Repressor, domain 2"/>
    <property type="match status" value="1"/>
</dbReference>
<dbReference type="RefSeq" id="WP_129349409.1">
    <property type="nucleotide sequence ID" value="NZ_CP012670.1"/>
</dbReference>
<feature type="domain" description="HTH tetR-type" evidence="5">
    <location>
        <begin position="21"/>
        <end position="81"/>
    </location>
</feature>
<dbReference type="InterPro" id="IPR036271">
    <property type="entry name" value="Tet_transcr_reg_TetR-rel_C_sf"/>
</dbReference>
<dbReference type="SUPFAM" id="SSF48498">
    <property type="entry name" value="Tetracyclin repressor-like, C-terminal domain"/>
    <property type="match status" value="1"/>
</dbReference>
<feature type="DNA-binding region" description="H-T-H motif" evidence="2">
    <location>
        <begin position="44"/>
        <end position="63"/>
    </location>
</feature>
<dbReference type="InterPro" id="IPR050109">
    <property type="entry name" value="HTH-type_TetR-like_transc_reg"/>
</dbReference>
<dbReference type="PROSITE" id="PS50977">
    <property type="entry name" value="HTH_TETR_2"/>
    <property type="match status" value="1"/>
</dbReference>
<keyword evidence="4" id="KW-1133">Transmembrane helix</keyword>
<proteinExistence type="predicted"/>
<feature type="transmembrane region" description="Helical" evidence="4">
    <location>
        <begin position="164"/>
        <end position="183"/>
    </location>
</feature>
<dbReference type="InterPro" id="IPR009057">
    <property type="entry name" value="Homeodomain-like_sf"/>
</dbReference>
<dbReference type="OrthoDB" id="9811084at2"/>
<evidence type="ECO:0000259" key="5">
    <source>
        <dbReference type="PROSITE" id="PS50977"/>
    </source>
</evidence>
<feature type="region of interest" description="Disordered" evidence="3">
    <location>
        <begin position="1"/>
        <end position="21"/>
    </location>
</feature>
<keyword evidence="4" id="KW-0472">Membrane</keyword>
<dbReference type="SUPFAM" id="SSF46689">
    <property type="entry name" value="Homeodomain-like"/>
    <property type="match status" value="1"/>
</dbReference>
<dbReference type="AlphaFoldDB" id="A0A4P2Q3K4"/>
<dbReference type="Proteomes" id="UP000295781">
    <property type="component" value="Chromosome"/>
</dbReference>
<organism evidence="6 7">
    <name type="scientific">Sorangium cellulosum</name>
    <name type="common">Polyangium cellulosum</name>
    <dbReference type="NCBI Taxonomy" id="56"/>
    <lineage>
        <taxon>Bacteria</taxon>
        <taxon>Pseudomonadati</taxon>
        <taxon>Myxococcota</taxon>
        <taxon>Polyangia</taxon>
        <taxon>Polyangiales</taxon>
        <taxon>Polyangiaceae</taxon>
        <taxon>Sorangium</taxon>
    </lineage>
</organism>
<dbReference type="InterPro" id="IPR001647">
    <property type="entry name" value="HTH_TetR"/>
</dbReference>
<dbReference type="Pfam" id="PF00440">
    <property type="entry name" value="TetR_N"/>
    <property type="match status" value="1"/>
</dbReference>